<keyword evidence="1" id="KW-0472">Membrane</keyword>
<proteinExistence type="predicted"/>
<feature type="transmembrane region" description="Helical" evidence="1">
    <location>
        <begin position="40"/>
        <end position="60"/>
    </location>
</feature>
<dbReference type="InterPro" id="IPR032816">
    <property type="entry name" value="VTT_dom"/>
</dbReference>
<dbReference type="STRING" id="477690.SAMN05216474_1538"/>
<dbReference type="EMBL" id="FPAS01000002">
    <property type="protein sequence ID" value="SFT64802.1"/>
    <property type="molecule type" value="Genomic_DNA"/>
</dbReference>
<feature type="domain" description="VTT" evidence="2">
    <location>
        <begin position="27"/>
        <end position="138"/>
    </location>
</feature>
<feature type="transmembrane region" description="Helical" evidence="1">
    <location>
        <begin position="6"/>
        <end position="33"/>
    </location>
</feature>
<reference evidence="3 4" key="1">
    <citation type="submission" date="2016-10" db="EMBL/GenBank/DDBJ databases">
        <authorList>
            <person name="de Groot N.N."/>
        </authorList>
    </citation>
    <scope>NUCLEOTIDE SEQUENCE [LARGE SCALE GENOMIC DNA]</scope>
    <source>
        <strain evidence="3 4">CGMCC 1.7005</strain>
    </source>
</reference>
<keyword evidence="1" id="KW-1133">Transmembrane helix</keyword>
<evidence type="ECO:0000313" key="4">
    <source>
        <dbReference type="Proteomes" id="UP000236454"/>
    </source>
</evidence>
<evidence type="ECO:0000313" key="3">
    <source>
        <dbReference type="EMBL" id="SFT64802.1"/>
    </source>
</evidence>
<gene>
    <name evidence="3" type="ORF">SAMN05216474_1538</name>
</gene>
<keyword evidence="1" id="KW-0812">Transmembrane</keyword>
<feature type="transmembrane region" description="Helical" evidence="1">
    <location>
        <begin position="92"/>
        <end position="113"/>
    </location>
</feature>
<organism evidence="3 4">
    <name type="scientific">Lishizhenia tianjinensis</name>
    <dbReference type="NCBI Taxonomy" id="477690"/>
    <lineage>
        <taxon>Bacteria</taxon>
        <taxon>Pseudomonadati</taxon>
        <taxon>Bacteroidota</taxon>
        <taxon>Flavobacteriia</taxon>
        <taxon>Flavobacteriales</taxon>
        <taxon>Crocinitomicaceae</taxon>
        <taxon>Lishizhenia</taxon>
    </lineage>
</organism>
<sequence>MWLSFGWLGLFGITFLSATLLPFSSEVVLLLFLSEGFDPLTALFVATLGNSLGGATNYYIGAWGSAKLQKRFGSENKRKAQWESYVQRYGTYTAWLAWAPFIGDFIMLLLGIVRANKYWSFTYMTLGKFLRYYVVIFVYENW</sequence>
<dbReference type="RefSeq" id="WP_090247858.1">
    <property type="nucleotide sequence ID" value="NZ_FPAS01000002.1"/>
</dbReference>
<dbReference type="InterPro" id="IPR051311">
    <property type="entry name" value="DedA_domain"/>
</dbReference>
<evidence type="ECO:0000259" key="2">
    <source>
        <dbReference type="Pfam" id="PF09335"/>
    </source>
</evidence>
<dbReference type="Proteomes" id="UP000236454">
    <property type="component" value="Unassembled WGS sequence"/>
</dbReference>
<accession>A0A1I6ZQ99</accession>
<keyword evidence="4" id="KW-1185">Reference proteome</keyword>
<name>A0A1I6ZQ99_9FLAO</name>
<evidence type="ECO:0000256" key="1">
    <source>
        <dbReference type="SAM" id="Phobius"/>
    </source>
</evidence>
<dbReference type="AlphaFoldDB" id="A0A1I6ZQ99"/>
<dbReference type="OrthoDB" id="9814483at2"/>
<protein>
    <submittedName>
        <fullName evidence="3">Membrane protein YqaA, SNARE-associated domain</fullName>
    </submittedName>
</protein>
<dbReference type="Pfam" id="PF09335">
    <property type="entry name" value="VTT_dom"/>
    <property type="match status" value="1"/>
</dbReference>
<dbReference type="PANTHER" id="PTHR42709:SF4">
    <property type="entry name" value="INNER MEMBRANE PROTEIN YQAA"/>
    <property type="match status" value="1"/>
</dbReference>
<dbReference type="PANTHER" id="PTHR42709">
    <property type="entry name" value="ALKALINE PHOSPHATASE LIKE PROTEIN"/>
    <property type="match status" value="1"/>
</dbReference>